<evidence type="ECO:0000313" key="2">
    <source>
        <dbReference type="EMBL" id="MCW3171668.1"/>
    </source>
</evidence>
<accession>A0ABT3I737</accession>
<name>A0ABT3I737_9GAMM</name>
<reference evidence="2" key="1">
    <citation type="submission" date="2022-10" db="EMBL/GenBank/DDBJ databases">
        <title>Shewanella flava sp. nov, isolated from the estuary of the Fenhe River into the Yellow River.</title>
        <authorList>
            <person name="Li Y."/>
        </authorList>
    </citation>
    <scope>NUCLEOTIDE SEQUENCE</scope>
    <source>
        <strain evidence="2">FYR11-62</strain>
    </source>
</reference>
<organism evidence="2 3">
    <name type="scientific">Shewanella subflava</name>
    <dbReference type="NCBI Taxonomy" id="2986476"/>
    <lineage>
        <taxon>Bacteria</taxon>
        <taxon>Pseudomonadati</taxon>
        <taxon>Pseudomonadota</taxon>
        <taxon>Gammaproteobacteria</taxon>
        <taxon>Alteromonadales</taxon>
        <taxon>Shewanellaceae</taxon>
        <taxon>Shewanella</taxon>
    </lineage>
</organism>
<protein>
    <submittedName>
        <fullName evidence="2">Uncharacterized protein</fullName>
    </submittedName>
</protein>
<keyword evidence="1" id="KW-0732">Signal</keyword>
<feature type="chain" id="PRO_5047176061" evidence="1">
    <location>
        <begin position="21"/>
        <end position="122"/>
    </location>
</feature>
<feature type="signal peptide" evidence="1">
    <location>
        <begin position="1"/>
        <end position="20"/>
    </location>
</feature>
<proteinExistence type="predicted"/>
<dbReference type="RefSeq" id="WP_264725187.1">
    <property type="nucleotide sequence ID" value="NZ_JAPDMX010000005.1"/>
</dbReference>
<keyword evidence="3" id="KW-1185">Reference proteome</keyword>
<evidence type="ECO:0000256" key="1">
    <source>
        <dbReference type="SAM" id="SignalP"/>
    </source>
</evidence>
<comment type="caution">
    <text evidence="2">The sequence shown here is derived from an EMBL/GenBank/DDBJ whole genome shotgun (WGS) entry which is preliminary data.</text>
</comment>
<sequence length="122" mass="13653">MKKIFILSSILCLVSPNINASELELFCQYAGEHDGEQMQLKVSDSTLLWTEVTSNLGVQKTSYERIHGDYSVERYAGKEKGGNSYFSIYKEGVNKWRFTAASFMSDGSLYLGGNESLICIKS</sequence>
<evidence type="ECO:0000313" key="3">
    <source>
        <dbReference type="Proteomes" id="UP001163714"/>
    </source>
</evidence>
<dbReference type="EMBL" id="JAPDMX010000005">
    <property type="protein sequence ID" value="MCW3171668.1"/>
    <property type="molecule type" value="Genomic_DNA"/>
</dbReference>
<dbReference type="Proteomes" id="UP001163714">
    <property type="component" value="Unassembled WGS sequence"/>
</dbReference>
<gene>
    <name evidence="2" type="ORF">OHT75_04130</name>
</gene>